<evidence type="ECO:0000256" key="3">
    <source>
        <dbReference type="ARBA" id="ARBA00006405"/>
    </source>
</evidence>
<dbReference type="GO" id="GO:0005783">
    <property type="term" value="C:endoplasmic reticulum"/>
    <property type="evidence" value="ECO:0007669"/>
    <property type="project" value="UniProtKB-SubCell"/>
</dbReference>
<dbReference type="InterPro" id="IPR021625">
    <property type="entry name" value="PI31_Prot_N"/>
</dbReference>
<proteinExistence type="inferred from homology"/>
<dbReference type="Pfam" id="PF08577">
    <property type="entry name" value="PI31_Prot_C"/>
    <property type="match status" value="1"/>
</dbReference>
<dbReference type="STRING" id="946122.A0A0C2XGQ6"/>
<dbReference type="Pfam" id="PF11566">
    <property type="entry name" value="PI31_Prot_N"/>
    <property type="match status" value="1"/>
</dbReference>
<dbReference type="OrthoDB" id="68090at2759"/>
<evidence type="ECO:0000256" key="10">
    <source>
        <dbReference type="ARBA" id="ARBA00024805"/>
    </source>
</evidence>
<name>A0A0C2XGQ6_AMAMK</name>
<evidence type="ECO:0000256" key="11">
    <source>
        <dbReference type="SAM" id="MobiDB-lite"/>
    </source>
</evidence>
<dbReference type="PANTHER" id="PTHR13266:SF1">
    <property type="entry name" value="PROTEASOME INHIBITOR PI31 SUBUNIT"/>
    <property type="match status" value="1"/>
</dbReference>
<evidence type="ECO:0000256" key="2">
    <source>
        <dbReference type="ARBA" id="ARBA00004496"/>
    </source>
</evidence>
<dbReference type="InParanoid" id="A0A0C2XGQ6"/>
<feature type="domain" description="PI31 proteasome regulator C-terminal" evidence="12">
    <location>
        <begin position="224"/>
        <end position="298"/>
    </location>
</feature>
<comment type="similarity">
    <text evidence="3">Belongs to the proteasome inhibitor PI31 family.</text>
</comment>
<protein>
    <submittedName>
        <fullName evidence="14">Uncharacterized protein</fullName>
    </submittedName>
</protein>
<feature type="domain" description="PI31 proteasome regulator N-terminal" evidence="13">
    <location>
        <begin position="23"/>
        <end position="173"/>
    </location>
</feature>
<keyword evidence="6" id="KW-0597">Phosphoprotein</keyword>
<feature type="region of interest" description="Disordered" evidence="11">
    <location>
        <begin position="285"/>
        <end position="329"/>
    </location>
</feature>
<evidence type="ECO:0000256" key="9">
    <source>
        <dbReference type="ARBA" id="ARBA00022990"/>
    </source>
</evidence>
<dbReference type="HOGENOM" id="CLU_044125_0_0_1"/>
<evidence type="ECO:0000256" key="7">
    <source>
        <dbReference type="ARBA" id="ARBA00022824"/>
    </source>
</evidence>
<keyword evidence="4" id="KW-0488">Methylation</keyword>
<accession>A0A0C2XGQ6</accession>
<evidence type="ECO:0000256" key="8">
    <source>
        <dbReference type="ARBA" id="ARBA00022942"/>
    </source>
</evidence>
<evidence type="ECO:0000313" key="14">
    <source>
        <dbReference type="EMBL" id="KIL68108.1"/>
    </source>
</evidence>
<dbReference type="Proteomes" id="UP000054549">
    <property type="component" value="Unassembled WGS sequence"/>
</dbReference>
<evidence type="ECO:0000256" key="6">
    <source>
        <dbReference type="ARBA" id="ARBA00022553"/>
    </source>
</evidence>
<keyword evidence="8" id="KW-0647">Proteasome</keyword>
<dbReference type="GO" id="GO:0000502">
    <property type="term" value="C:proteasome complex"/>
    <property type="evidence" value="ECO:0007669"/>
    <property type="project" value="UniProtKB-KW"/>
</dbReference>
<dbReference type="Gene3D" id="3.40.1000.30">
    <property type="match status" value="1"/>
</dbReference>
<keyword evidence="7" id="KW-0256">Endoplasmic reticulum</keyword>
<keyword evidence="9" id="KW-0007">Acetylation</keyword>
<dbReference type="GO" id="GO:0004866">
    <property type="term" value="F:endopeptidase inhibitor activity"/>
    <property type="evidence" value="ECO:0007669"/>
    <property type="project" value="InterPro"/>
</dbReference>
<dbReference type="PANTHER" id="PTHR13266">
    <property type="entry name" value="PROTEASOME INHIBITOR"/>
    <property type="match status" value="1"/>
</dbReference>
<dbReference type="GO" id="GO:0070628">
    <property type="term" value="F:proteasome binding"/>
    <property type="evidence" value="ECO:0007669"/>
    <property type="project" value="InterPro"/>
</dbReference>
<dbReference type="EMBL" id="KN818229">
    <property type="protein sequence ID" value="KIL68108.1"/>
    <property type="molecule type" value="Genomic_DNA"/>
</dbReference>
<sequence>MTTNVLDPSALLSSIPKLLPPSSKTLKYPSDAIAALVHAVMSVLSFRLIAVDESSSPLPEDSSNILPSDWNTNAPGNYTFRYKHNQSSLEYLIKITSLGRRTLVNAIALESDKVSTLEISTDDFTSPSFFPYDLESFDQPLVHGFISSNRVADFVSQYKLAILQKIMPGLRKEGYTEEDTSTNSTGSPSSSSQPPAARPRPQVPPMGPVFPQGVRPYPDNPLEIGRRDLDPFPTNLFTPPPLFPPGSGDGMFVGPDHPIFGARRDRRDVFGGRGPWGGDGYLPPLGAPPGARFDPVGPGPFPGGLGPRRGGPLGGGNQTEPDNDEFMPPGAVCIESHIVRPETDHY</sequence>
<reference evidence="14 15" key="1">
    <citation type="submission" date="2014-04" db="EMBL/GenBank/DDBJ databases">
        <title>Evolutionary Origins and Diversification of the Mycorrhizal Mutualists.</title>
        <authorList>
            <consortium name="DOE Joint Genome Institute"/>
            <consortium name="Mycorrhizal Genomics Consortium"/>
            <person name="Kohler A."/>
            <person name="Kuo A."/>
            <person name="Nagy L.G."/>
            <person name="Floudas D."/>
            <person name="Copeland A."/>
            <person name="Barry K.W."/>
            <person name="Cichocki N."/>
            <person name="Veneault-Fourrey C."/>
            <person name="LaButti K."/>
            <person name="Lindquist E.A."/>
            <person name="Lipzen A."/>
            <person name="Lundell T."/>
            <person name="Morin E."/>
            <person name="Murat C."/>
            <person name="Riley R."/>
            <person name="Ohm R."/>
            <person name="Sun H."/>
            <person name="Tunlid A."/>
            <person name="Henrissat B."/>
            <person name="Grigoriev I.V."/>
            <person name="Hibbett D.S."/>
            <person name="Martin F."/>
        </authorList>
    </citation>
    <scope>NUCLEOTIDE SEQUENCE [LARGE SCALE GENOMIC DNA]</scope>
    <source>
        <strain evidence="14 15">Koide BX008</strain>
    </source>
</reference>
<evidence type="ECO:0000259" key="13">
    <source>
        <dbReference type="Pfam" id="PF11566"/>
    </source>
</evidence>
<feature type="compositionally biased region" description="Gly residues" evidence="11">
    <location>
        <begin position="302"/>
        <end position="317"/>
    </location>
</feature>
<keyword evidence="15" id="KW-1185">Reference proteome</keyword>
<keyword evidence="5" id="KW-0963">Cytoplasm</keyword>
<evidence type="ECO:0000256" key="5">
    <source>
        <dbReference type="ARBA" id="ARBA00022490"/>
    </source>
</evidence>
<feature type="compositionally biased region" description="Pro residues" evidence="11">
    <location>
        <begin position="196"/>
        <end position="208"/>
    </location>
</feature>
<evidence type="ECO:0000256" key="1">
    <source>
        <dbReference type="ARBA" id="ARBA00004240"/>
    </source>
</evidence>
<evidence type="ECO:0000256" key="4">
    <source>
        <dbReference type="ARBA" id="ARBA00022481"/>
    </source>
</evidence>
<evidence type="ECO:0000313" key="15">
    <source>
        <dbReference type="Proteomes" id="UP000054549"/>
    </source>
</evidence>
<dbReference type="AlphaFoldDB" id="A0A0C2XGQ6"/>
<gene>
    <name evidence="14" type="ORF">M378DRAFT_72076</name>
</gene>
<dbReference type="GO" id="GO:0043161">
    <property type="term" value="P:proteasome-mediated ubiquitin-dependent protein catabolic process"/>
    <property type="evidence" value="ECO:0007669"/>
    <property type="project" value="InterPro"/>
</dbReference>
<evidence type="ECO:0000259" key="12">
    <source>
        <dbReference type="Pfam" id="PF08577"/>
    </source>
</evidence>
<organism evidence="14 15">
    <name type="scientific">Amanita muscaria (strain Koide BX008)</name>
    <dbReference type="NCBI Taxonomy" id="946122"/>
    <lineage>
        <taxon>Eukaryota</taxon>
        <taxon>Fungi</taxon>
        <taxon>Dikarya</taxon>
        <taxon>Basidiomycota</taxon>
        <taxon>Agaricomycotina</taxon>
        <taxon>Agaricomycetes</taxon>
        <taxon>Agaricomycetidae</taxon>
        <taxon>Agaricales</taxon>
        <taxon>Pluteineae</taxon>
        <taxon>Amanitaceae</taxon>
        <taxon>Amanita</taxon>
    </lineage>
</organism>
<comment type="function">
    <text evidence="10">Plays an important role in control of proteasome function. Inhibits the hydrolysis of protein and peptide substrates by the 20S proteasome. Also inhibits the activation of the proteasome by the proteasome regulatory proteins PA700 and PA28.</text>
</comment>
<feature type="region of interest" description="Disordered" evidence="11">
    <location>
        <begin position="173"/>
        <end position="214"/>
    </location>
</feature>
<dbReference type="InterPro" id="IPR045128">
    <property type="entry name" value="PI31-like"/>
</dbReference>
<comment type="subcellular location">
    <subcellularLocation>
        <location evidence="2">Cytoplasm</location>
    </subcellularLocation>
    <subcellularLocation>
        <location evidence="1">Endoplasmic reticulum</location>
    </subcellularLocation>
</comment>
<dbReference type="InterPro" id="IPR013886">
    <property type="entry name" value="PI31_Prot_C"/>
</dbReference>